<dbReference type="Proteomes" id="UP001199919">
    <property type="component" value="Unassembled WGS sequence"/>
</dbReference>
<name>A0ABS8U194_9SPHI</name>
<gene>
    <name evidence="1" type="ORF">LT679_04485</name>
</gene>
<evidence type="ECO:0000313" key="1">
    <source>
        <dbReference type="EMBL" id="MCD8739850.1"/>
    </source>
</evidence>
<protein>
    <recommendedName>
        <fullName evidence="3">DUF4397 domain-containing protein</fullName>
    </recommendedName>
</protein>
<organism evidence="1 2">
    <name type="scientific">Mucilaginibacter roseus</name>
    <dbReference type="NCBI Taxonomy" id="1528868"/>
    <lineage>
        <taxon>Bacteria</taxon>
        <taxon>Pseudomonadati</taxon>
        <taxon>Bacteroidota</taxon>
        <taxon>Sphingobacteriia</taxon>
        <taxon>Sphingobacteriales</taxon>
        <taxon>Sphingobacteriaceae</taxon>
        <taxon>Mucilaginibacter</taxon>
    </lineage>
</organism>
<comment type="caution">
    <text evidence="1">The sequence shown here is derived from an EMBL/GenBank/DDBJ whole genome shotgun (WGS) entry which is preliminary data.</text>
</comment>
<accession>A0ABS8U194</accession>
<reference evidence="1 2" key="1">
    <citation type="submission" date="2021-12" db="EMBL/GenBank/DDBJ databases">
        <title>Mucilaginibacter roseus genome.</title>
        <authorList>
            <person name="Ferreira J.R."/>
            <person name="Newman J.D."/>
        </authorList>
    </citation>
    <scope>NUCLEOTIDE SEQUENCE [LARGE SCALE GENOMIC DNA]</scope>
    <source>
        <strain evidence="1 2">LMG 28454</strain>
    </source>
</reference>
<dbReference type="EMBL" id="JAJPWV010000001">
    <property type="protein sequence ID" value="MCD8739850.1"/>
    <property type="molecule type" value="Genomic_DNA"/>
</dbReference>
<evidence type="ECO:0000313" key="2">
    <source>
        <dbReference type="Proteomes" id="UP001199919"/>
    </source>
</evidence>
<dbReference type="RefSeq" id="WP_232175908.1">
    <property type="nucleotide sequence ID" value="NZ_JAJPWV010000001.1"/>
</dbReference>
<evidence type="ECO:0008006" key="3">
    <source>
        <dbReference type="Google" id="ProtNLM"/>
    </source>
</evidence>
<proteinExistence type="predicted"/>
<keyword evidence="2" id="KW-1185">Reference proteome</keyword>
<sequence>MKNLRQIFSLIIITVFLFNACQKGKELENPAFGSLKIISSFTGDADPLLIQVDGRTLDTLTSVKQSINGLRLKEGERHLVFINQRNSKVITDTIINIERQKNFELPTFLYTGTGTLFDDLVEKPQPDSMLVRIVSIDPALPEIMNIQISLYDFAGNQYQLPNKSINGVRKDKFSNFIQLPNPIQLLPPGTDPSSFYYFIEGFDPANGNKKVMSIEEGNGCYVIDLDSFAAYTPNLVLSLGIGAPTEFSTLRDPSNIFRRVAQQ</sequence>